<name>A0AAV5TJA4_9BILA</name>
<dbReference type="Gene3D" id="3.90.79.10">
    <property type="entry name" value="Nucleoside Triphosphate Pyrophosphohydrolase"/>
    <property type="match status" value="1"/>
</dbReference>
<accession>A0AAV5TJA4</accession>
<dbReference type="GO" id="GO:0019693">
    <property type="term" value="P:ribose phosphate metabolic process"/>
    <property type="evidence" value="ECO:0007669"/>
    <property type="project" value="TreeGrafter"/>
</dbReference>
<protein>
    <submittedName>
        <fullName evidence="2">Uncharacterized protein</fullName>
    </submittedName>
</protein>
<feature type="non-terminal residue" evidence="2">
    <location>
        <position position="168"/>
    </location>
</feature>
<dbReference type="GO" id="GO:0006753">
    <property type="term" value="P:nucleoside phosphate metabolic process"/>
    <property type="evidence" value="ECO:0007669"/>
    <property type="project" value="TreeGrafter"/>
</dbReference>
<dbReference type="AlphaFoldDB" id="A0AAV5TJA4"/>
<keyword evidence="3" id="KW-1185">Reference proteome</keyword>
<feature type="non-terminal residue" evidence="2">
    <location>
        <position position="1"/>
    </location>
</feature>
<dbReference type="Proteomes" id="UP001432027">
    <property type="component" value="Unassembled WGS sequence"/>
</dbReference>
<dbReference type="PANTHER" id="PTHR11839">
    <property type="entry name" value="UDP/ADP-SUGAR PYROPHOSPHATASE"/>
    <property type="match status" value="1"/>
</dbReference>
<evidence type="ECO:0000313" key="3">
    <source>
        <dbReference type="Proteomes" id="UP001432027"/>
    </source>
</evidence>
<dbReference type="EMBL" id="BTSX01000004">
    <property type="protein sequence ID" value="GMS94450.1"/>
    <property type="molecule type" value="Genomic_DNA"/>
</dbReference>
<proteinExistence type="predicted"/>
<evidence type="ECO:0000256" key="1">
    <source>
        <dbReference type="ARBA" id="ARBA00022801"/>
    </source>
</evidence>
<dbReference type="GO" id="GO:0008768">
    <property type="term" value="F:UDP-sugar diphosphatase activity"/>
    <property type="evidence" value="ECO:0007669"/>
    <property type="project" value="TreeGrafter"/>
</dbReference>
<dbReference type="PANTHER" id="PTHR11839:SF15">
    <property type="entry name" value="URIDINE DIPHOSPHATE GLUCOSE PYROPHOSPHATASE NUDT14"/>
    <property type="match status" value="1"/>
</dbReference>
<organism evidence="2 3">
    <name type="scientific">Pristionchus entomophagus</name>
    <dbReference type="NCBI Taxonomy" id="358040"/>
    <lineage>
        <taxon>Eukaryota</taxon>
        <taxon>Metazoa</taxon>
        <taxon>Ecdysozoa</taxon>
        <taxon>Nematoda</taxon>
        <taxon>Chromadorea</taxon>
        <taxon>Rhabditida</taxon>
        <taxon>Rhabditina</taxon>
        <taxon>Diplogasteromorpha</taxon>
        <taxon>Diplogasteroidea</taxon>
        <taxon>Neodiplogasteridae</taxon>
        <taxon>Pristionchus</taxon>
    </lineage>
</organism>
<sequence>RPDTVSVLIKDKDDEEYGDGERLVMTRRFRPGMSIVCTYFSKRVQGKTIEEIDFSSYPSEWAYTLELASGRILERETGTDAALRIAAAKVGYRIPSEKLKVVTKLRIGISQGGDSKHMFYAECGREDRIKDWKEMEGVERVKYGCSKAAQMLVNPSHSPPLPPSLFIA</sequence>
<gene>
    <name evidence="2" type="ORF">PENTCL1PPCAC_16625</name>
</gene>
<keyword evidence="1" id="KW-0378">Hydrolase</keyword>
<comment type="caution">
    <text evidence="2">The sequence shown here is derived from an EMBL/GenBank/DDBJ whole genome shotgun (WGS) entry which is preliminary data.</text>
</comment>
<reference evidence="2" key="1">
    <citation type="submission" date="2023-10" db="EMBL/GenBank/DDBJ databases">
        <title>Genome assembly of Pristionchus species.</title>
        <authorList>
            <person name="Yoshida K."/>
            <person name="Sommer R.J."/>
        </authorList>
    </citation>
    <scope>NUCLEOTIDE SEQUENCE</scope>
    <source>
        <strain evidence="2">RS0144</strain>
    </source>
</reference>
<evidence type="ECO:0000313" key="2">
    <source>
        <dbReference type="EMBL" id="GMS94450.1"/>
    </source>
</evidence>